<organism evidence="2 3">
    <name type="scientific">Exophiala sideris</name>
    <dbReference type="NCBI Taxonomy" id="1016849"/>
    <lineage>
        <taxon>Eukaryota</taxon>
        <taxon>Fungi</taxon>
        <taxon>Dikarya</taxon>
        <taxon>Ascomycota</taxon>
        <taxon>Pezizomycotina</taxon>
        <taxon>Eurotiomycetes</taxon>
        <taxon>Chaetothyriomycetidae</taxon>
        <taxon>Chaetothyriales</taxon>
        <taxon>Herpotrichiellaceae</taxon>
        <taxon>Exophiala</taxon>
    </lineage>
</organism>
<feature type="compositionally biased region" description="Polar residues" evidence="1">
    <location>
        <begin position="250"/>
        <end position="260"/>
    </location>
</feature>
<dbReference type="AlphaFoldDB" id="A0A0D1YV39"/>
<protein>
    <recommendedName>
        <fullName evidence="4">F-box domain-containing protein</fullName>
    </recommendedName>
</protein>
<reference evidence="2 3" key="1">
    <citation type="submission" date="2015-01" db="EMBL/GenBank/DDBJ databases">
        <title>The Genome Sequence of Exophiala sideris CBS121828.</title>
        <authorList>
            <consortium name="The Broad Institute Genomics Platform"/>
            <person name="Cuomo C."/>
            <person name="de Hoog S."/>
            <person name="Gorbushina A."/>
            <person name="Stielow B."/>
            <person name="Teixiera M."/>
            <person name="Abouelleil A."/>
            <person name="Chapman S.B."/>
            <person name="Priest M."/>
            <person name="Young S.K."/>
            <person name="Wortman J."/>
            <person name="Nusbaum C."/>
            <person name="Birren B."/>
        </authorList>
    </citation>
    <scope>NUCLEOTIDE SEQUENCE [LARGE SCALE GENOMIC DNA]</scope>
    <source>
        <strain evidence="2 3">CBS 121828</strain>
    </source>
</reference>
<feature type="compositionally biased region" description="Low complexity" evidence="1">
    <location>
        <begin position="216"/>
        <end position="241"/>
    </location>
</feature>
<feature type="compositionally biased region" description="Low complexity" evidence="1">
    <location>
        <begin position="277"/>
        <end position="291"/>
    </location>
</feature>
<dbReference type="STRING" id="1016849.A0A0D1YV39"/>
<feature type="compositionally biased region" description="Low complexity" evidence="1">
    <location>
        <begin position="38"/>
        <end position="57"/>
    </location>
</feature>
<gene>
    <name evidence="2" type="ORF">PV11_02049</name>
</gene>
<evidence type="ECO:0000256" key="1">
    <source>
        <dbReference type="SAM" id="MobiDB-lite"/>
    </source>
</evidence>
<proteinExistence type="predicted"/>
<evidence type="ECO:0000313" key="2">
    <source>
        <dbReference type="EMBL" id="KIV86437.1"/>
    </source>
</evidence>
<evidence type="ECO:0000313" key="3">
    <source>
        <dbReference type="Proteomes" id="UP000053599"/>
    </source>
</evidence>
<dbReference type="HOGENOM" id="CLU_018397_0_0_1"/>
<feature type="compositionally biased region" description="Basic and acidic residues" evidence="1">
    <location>
        <begin position="125"/>
        <end position="144"/>
    </location>
</feature>
<sequence>MDDDNPPPKKKSRFFSNGKSKIGNIIPSFRKQSHQRQSSGSGNPSTSESSSTSGLSSLRNPFSSRPDYPPPSDLNNAAASSADQPSDTAQNTLGAGNEHLSQPNGFGGRSHVPSPRGHPAGTRHLRSDENDGQDQDSRDNHDEETSLDGTPTAEKISKVGRRKAIYGIEALGPQATQIIPGPVIYAQTGAQHGPDNHGSDSVPGMRSDEPLQAPYTFTGTPATTSTTSSQPQTTSSHGPSQEPFTFTMRVPQQSPNQPSVRDSEDTEQHETNATRIATPQTPTTQVTANTQRSNTIPSHRLLSPLPPGATHPYIDMDRDEEGRPLSRSRYQTPLSHTLYANSTGLPTHRIPNLGANIQSGMAHLESLVPDHLLTSPGRIHRAKMHAHISLKRKRPDTVLPPQPYVYSRDDHPNFNVFDGILLYPELVFALATALPVKDLISLYAISKDFHTIIDTRFTTVVLSQALQKAPESARAFPFRSYAKLCRTDPAARIPHPNAELAARSIPRSIPSFRWLKMILHREKVIHELVTVFAEDGIPLPFRCRLALKRLWYMLDLPDNARRIGYVHNKRLMTDLDIYFSACFFVKLDMRLNDPVASEKRDGMRKLLLSQKSFTTILQVLKRELWTTKFEVLKEWIKLRYEPMEDEVGLPMFGVRPEKIGKGRLEYWGEKSTEQLGRTPGWLFRPDQLVVREAIRRGMSLERHYLQFMLYGYVRPDTLQDYAPRKYERRIEQLKDDEYEIDDMIGGVSALAVGDEGFDDLLDLGQPRRGSPYTIVKEKTSKQEKMLRKKQEEFLSMCIAWWEREMQSADGNESWSF</sequence>
<feature type="compositionally biased region" description="Basic and acidic residues" evidence="1">
    <location>
        <begin position="261"/>
        <end position="272"/>
    </location>
</feature>
<evidence type="ECO:0008006" key="4">
    <source>
        <dbReference type="Google" id="ProtNLM"/>
    </source>
</evidence>
<dbReference type="OrthoDB" id="4966at2759"/>
<dbReference type="EMBL" id="KN846951">
    <property type="protein sequence ID" value="KIV86437.1"/>
    <property type="molecule type" value="Genomic_DNA"/>
</dbReference>
<name>A0A0D1YV39_9EURO</name>
<dbReference type="Proteomes" id="UP000053599">
    <property type="component" value="Unassembled WGS sequence"/>
</dbReference>
<feature type="compositionally biased region" description="Polar residues" evidence="1">
    <location>
        <begin position="83"/>
        <end position="104"/>
    </location>
</feature>
<feature type="region of interest" description="Disordered" evidence="1">
    <location>
        <begin position="1"/>
        <end position="159"/>
    </location>
</feature>
<feature type="region of interest" description="Disordered" evidence="1">
    <location>
        <begin position="185"/>
        <end position="308"/>
    </location>
</feature>
<accession>A0A0D1YV39</accession>